<evidence type="ECO:0000313" key="10">
    <source>
        <dbReference type="Proteomes" id="UP000012083"/>
    </source>
</evidence>
<comment type="similarity">
    <text evidence="2 8">Belongs to the methyltransferase superfamily. RsmD family.</text>
</comment>
<dbReference type="EC" id="2.1.1.171" evidence="3 8"/>
<dbReference type="InterPro" id="IPR004398">
    <property type="entry name" value="RNA_MeTrfase_RsmD"/>
</dbReference>
<keyword evidence="6 8" id="KW-0808">Transferase</keyword>
<keyword evidence="8" id="KW-0949">S-adenosyl-L-methionine</keyword>
<dbReference type="KEGG" id="pld:PalTV_088"/>
<comment type="function">
    <text evidence="1 8">Specifically methylates the guanine in position 966 of 16S rRNA in the assembled 30S particle.</text>
</comment>
<dbReference type="PANTHER" id="PTHR43542:SF1">
    <property type="entry name" value="METHYLTRANSFERASE"/>
    <property type="match status" value="1"/>
</dbReference>
<dbReference type="GO" id="GO:0052913">
    <property type="term" value="F:16S rRNA (guanine(966)-N(2))-methyltransferase activity"/>
    <property type="evidence" value="ECO:0007669"/>
    <property type="project" value="UniProtKB-EC"/>
</dbReference>
<dbReference type="AlphaFoldDB" id="A0A8D3X799"/>
<evidence type="ECO:0000256" key="2">
    <source>
        <dbReference type="ARBA" id="ARBA00005269"/>
    </source>
</evidence>
<sequence>MIRLIGGCKKRNLLNFPSTIIPGIRPTLINVRETLFNWIKNNIKNKNILDLYAGSGSLGFESLSRGAKHVVFLEKNKYLVNFLYINKNKINLFNSVKIIKTNSINYINNFAFQSFDIVFIDPPFYKGLVYPSCNLLESNGWLNDNSFIYLEVESNLDLFFLPITWILYKELSFGKSHILLYRRFSNFQTTHQRKKQYISN</sequence>
<organism evidence="9 10">
    <name type="scientific">Candidatus Portiera aleyrodidarum TV</name>
    <dbReference type="NCBI Taxonomy" id="1297582"/>
    <lineage>
        <taxon>Bacteria</taxon>
        <taxon>Pseudomonadati</taxon>
        <taxon>Pseudomonadota</taxon>
        <taxon>Gammaproteobacteria</taxon>
        <taxon>Candidatus Johnevansiales</taxon>
        <taxon>Candidatus Johnevansiaceae</taxon>
        <taxon>Candidatus Portiera</taxon>
    </lineage>
</organism>
<keyword evidence="5 8" id="KW-0489">Methyltransferase</keyword>
<evidence type="ECO:0000256" key="5">
    <source>
        <dbReference type="ARBA" id="ARBA00022603"/>
    </source>
</evidence>
<proteinExistence type="inferred from homology"/>
<dbReference type="PANTHER" id="PTHR43542">
    <property type="entry name" value="METHYLTRANSFERASE"/>
    <property type="match status" value="1"/>
</dbReference>
<dbReference type="Proteomes" id="UP000012083">
    <property type="component" value="Chromosome"/>
</dbReference>
<dbReference type="RefSeq" id="WP_015482493.1">
    <property type="nucleotide sequence ID" value="NC_020831.1"/>
</dbReference>
<evidence type="ECO:0000256" key="6">
    <source>
        <dbReference type="ARBA" id="ARBA00022679"/>
    </source>
</evidence>
<dbReference type="GO" id="GO:0003676">
    <property type="term" value="F:nucleic acid binding"/>
    <property type="evidence" value="ECO:0007669"/>
    <property type="project" value="InterPro"/>
</dbReference>
<evidence type="ECO:0000256" key="4">
    <source>
        <dbReference type="ARBA" id="ARBA00013682"/>
    </source>
</evidence>
<dbReference type="PROSITE" id="PS00092">
    <property type="entry name" value="N6_MTASE"/>
    <property type="match status" value="1"/>
</dbReference>
<dbReference type="InterPro" id="IPR029063">
    <property type="entry name" value="SAM-dependent_MTases_sf"/>
</dbReference>
<keyword evidence="8" id="KW-0698">rRNA processing</keyword>
<dbReference type="NCBIfam" id="TIGR00095">
    <property type="entry name" value="16S rRNA (guanine(966)-N(2))-methyltransferase RsmD"/>
    <property type="match status" value="1"/>
</dbReference>
<dbReference type="PIRSF" id="PIRSF004553">
    <property type="entry name" value="CHP00095"/>
    <property type="match status" value="1"/>
</dbReference>
<reference evidence="9 10" key="1">
    <citation type="journal article" date="2013" name="Genome Biol. Evol.">
        <title>The evolution of genomic instability in the obligate endosymbionts of whiteflies.</title>
        <authorList>
            <person name="Sloan D.B."/>
            <person name="Moran N.A."/>
        </authorList>
    </citation>
    <scope>NUCLEOTIDE SEQUENCE [LARGE SCALE GENOMIC DNA]</scope>
    <source>
        <strain evidence="9 10">TV</strain>
    </source>
</reference>
<evidence type="ECO:0000256" key="8">
    <source>
        <dbReference type="PIRNR" id="PIRNR004553"/>
    </source>
</evidence>
<evidence type="ECO:0000256" key="1">
    <source>
        <dbReference type="ARBA" id="ARBA00002649"/>
    </source>
</evidence>
<evidence type="ECO:0000256" key="7">
    <source>
        <dbReference type="ARBA" id="ARBA00048326"/>
    </source>
</evidence>
<dbReference type="SUPFAM" id="SSF53335">
    <property type="entry name" value="S-adenosyl-L-methionine-dependent methyltransferases"/>
    <property type="match status" value="1"/>
</dbReference>
<gene>
    <name evidence="9" type="primary">rsmD</name>
    <name evidence="9" type="ORF">PalTV_088</name>
</gene>
<dbReference type="CDD" id="cd02440">
    <property type="entry name" value="AdoMet_MTases"/>
    <property type="match status" value="1"/>
</dbReference>
<dbReference type="EMBL" id="CP004358">
    <property type="protein sequence ID" value="AGI27082.1"/>
    <property type="molecule type" value="Genomic_DNA"/>
</dbReference>
<dbReference type="Pfam" id="PF03602">
    <property type="entry name" value="Cons_hypoth95"/>
    <property type="match status" value="1"/>
</dbReference>
<name>A0A8D3X799_9GAMM</name>
<evidence type="ECO:0000313" key="9">
    <source>
        <dbReference type="EMBL" id="AGI27082.1"/>
    </source>
</evidence>
<dbReference type="InterPro" id="IPR002052">
    <property type="entry name" value="DNA_methylase_N6_adenine_CS"/>
</dbReference>
<accession>A0A8D3X799</accession>
<dbReference type="Gene3D" id="3.40.50.150">
    <property type="entry name" value="Vaccinia Virus protein VP39"/>
    <property type="match status" value="1"/>
</dbReference>
<evidence type="ECO:0000256" key="3">
    <source>
        <dbReference type="ARBA" id="ARBA00012141"/>
    </source>
</evidence>
<protein>
    <recommendedName>
        <fullName evidence="4 8">Ribosomal RNA small subunit methyltransferase D</fullName>
        <ecNumber evidence="3 8">2.1.1.171</ecNumber>
    </recommendedName>
</protein>
<comment type="catalytic activity">
    <reaction evidence="7 8">
        <text>guanosine(966) in 16S rRNA + S-adenosyl-L-methionine = N(2)-methylguanosine(966) in 16S rRNA + S-adenosyl-L-homocysteine + H(+)</text>
        <dbReference type="Rhea" id="RHEA:23548"/>
        <dbReference type="Rhea" id="RHEA-COMP:10211"/>
        <dbReference type="Rhea" id="RHEA-COMP:10212"/>
        <dbReference type="ChEBI" id="CHEBI:15378"/>
        <dbReference type="ChEBI" id="CHEBI:57856"/>
        <dbReference type="ChEBI" id="CHEBI:59789"/>
        <dbReference type="ChEBI" id="CHEBI:74269"/>
        <dbReference type="ChEBI" id="CHEBI:74481"/>
        <dbReference type="EC" id="2.1.1.171"/>
    </reaction>
</comment>